<name>A0A0C9TW21_PAXIN</name>
<evidence type="ECO:0000313" key="3">
    <source>
        <dbReference type="Proteomes" id="UP000053647"/>
    </source>
</evidence>
<dbReference type="OrthoDB" id="3181351at2759"/>
<accession>A0A0C9TW21</accession>
<dbReference type="AlphaFoldDB" id="A0A0C9TW21"/>
<feature type="region of interest" description="Disordered" evidence="1">
    <location>
        <begin position="268"/>
        <end position="369"/>
    </location>
</feature>
<feature type="compositionally biased region" description="Polar residues" evidence="1">
    <location>
        <begin position="1"/>
        <end position="12"/>
    </location>
</feature>
<gene>
    <name evidence="2" type="ORF">PAXINDRAFT_12843</name>
</gene>
<evidence type="ECO:0000313" key="2">
    <source>
        <dbReference type="EMBL" id="KIJ14478.1"/>
    </source>
</evidence>
<evidence type="ECO:0000256" key="1">
    <source>
        <dbReference type="SAM" id="MobiDB-lite"/>
    </source>
</evidence>
<feature type="compositionally biased region" description="Basic and acidic residues" evidence="1">
    <location>
        <begin position="40"/>
        <end position="50"/>
    </location>
</feature>
<keyword evidence="3" id="KW-1185">Reference proteome</keyword>
<sequence length="637" mass="69590">MSHPNTRPTNANKHPGYILRDNKPKRRTSAQKQADDAQVEEARQEREAAKSHGIKHLANIVDEAVQDEERVLTDPPRPRPRPPRKEENSNNPDADASQIAEMEGIEEDSGSSAEAAGMDESAVDGISQEEQDDNDAEIVPNKKPRSQKTSSRDSVQAARGAIQADGEKLRHSGGSSRRAKSIASTATTGSLIKGPRATPASTRSQGSTQARPSTPADASDASALTPELHNPASYIDADDKTERAVISTLAKAVVRRRIAPLDIIKVVSGSEESETSSPPPMPLSRTQKKKAAKTKPVVAPDEAASASDLEPMLIDEDLPEVQTTSSKGVKRLQDHTQINLGNSRSSAPPSKRAKTQSTPSGSQLSGSGANNKYINSDLPSGCLTANVWHRVYISALAHFAAGYQDPWTIHDEDFKNALQLIWDEAYKNSIKHTVVVGGPVYYVAKQNLRIWRTDFAAAAVTVITAFFAHDSDFKDAEQRTEFSAAMLKKNHFLFEQNHGLDKKTWSGMWRSPFMLQTFAHHFNFIQGCIKIPQLNGKLGGTALALAAAAVCRTLTLVANNIMTFHSVVSADTWTAIIPKGGHYEFNETVWGETTRRYLKPIEALSDEQLELIVEGAQKYVKKGDEAEGEFDNLFAFR</sequence>
<reference evidence="3" key="2">
    <citation type="submission" date="2015-01" db="EMBL/GenBank/DDBJ databases">
        <title>Evolutionary Origins and Diversification of the Mycorrhizal Mutualists.</title>
        <authorList>
            <consortium name="DOE Joint Genome Institute"/>
            <consortium name="Mycorrhizal Genomics Consortium"/>
            <person name="Kohler A."/>
            <person name="Kuo A."/>
            <person name="Nagy L.G."/>
            <person name="Floudas D."/>
            <person name="Copeland A."/>
            <person name="Barry K.W."/>
            <person name="Cichocki N."/>
            <person name="Veneault-Fourrey C."/>
            <person name="LaButti K."/>
            <person name="Lindquist E.A."/>
            <person name="Lipzen A."/>
            <person name="Lundell T."/>
            <person name="Morin E."/>
            <person name="Murat C."/>
            <person name="Riley R."/>
            <person name="Ohm R."/>
            <person name="Sun H."/>
            <person name="Tunlid A."/>
            <person name="Henrissat B."/>
            <person name="Grigoriev I.V."/>
            <person name="Hibbett D.S."/>
            <person name="Martin F."/>
        </authorList>
    </citation>
    <scope>NUCLEOTIDE SEQUENCE [LARGE SCALE GENOMIC DNA]</scope>
    <source>
        <strain evidence="3">ATCC 200175</strain>
    </source>
</reference>
<reference evidence="2 3" key="1">
    <citation type="submission" date="2014-06" db="EMBL/GenBank/DDBJ databases">
        <authorList>
            <consortium name="DOE Joint Genome Institute"/>
            <person name="Kuo A."/>
            <person name="Kohler A."/>
            <person name="Nagy L.G."/>
            <person name="Floudas D."/>
            <person name="Copeland A."/>
            <person name="Barry K.W."/>
            <person name="Cichocki N."/>
            <person name="Veneault-Fourrey C."/>
            <person name="LaButti K."/>
            <person name="Lindquist E.A."/>
            <person name="Lipzen A."/>
            <person name="Lundell T."/>
            <person name="Morin E."/>
            <person name="Murat C."/>
            <person name="Sun H."/>
            <person name="Tunlid A."/>
            <person name="Henrissat B."/>
            <person name="Grigoriev I.V."/>
            <person name="Hibbett D.S."/>
            <person name="Martin F."/>
            <person name="Nordberg H.P."/>
            <person name="Cantor M.N."/>
            <person name="Hua S.X."/>
        </authorList>
    </citation>
    <scope>NUCLEOTIDE SEQUENCE [LARGE SCALE GENOMIC DNA]</scope>
    <source>
        <strain evidence="2 3">ATCC 200175</strain>
    </source>
</reference>
<feature type="compositionally biased region" description="Polar residues" evidence="1">
    <location>
        <begin position="355"/>
        <end position="369"/>
    </location>
</feature>
<feature type="compositionally biased region" description="Polar residues" evidence="1">
    <location>
        <begin position="199"/>
        <end position="212"/>
    </location>
</feature>
<dbReference type="HOGENOM" id="CLU_032278_3_0_1"/>
<feature type="compositionally biased region" description="Polar residues" evidence="1">
    <location>
        <begin position="335"/>
        <end position="348"/>
    </location>
</feature>
<protein>
    <submittedName>
        <fullName evidence="2">Uncharacterized protein</fullName>
    </submittedName>
</protein>
<proteinExistence type="predicted"/>
<feature type="compositionally biased region" description="Acidic residues" evidence="1">
    <location>
        <begin position="127"/>
        <end position="136"/>
    </location>
</feature>
<dbReference type="EMBL" id="KN819343">
    <property type="protein sequence ID" value="KIJ14478.1"/>
    <property type="molecule type" value="Genomic_DNA"/>
</dbReference>
<feature type="region of interest" description="Disordered" evidence="1">
    <location>
        <begin position="1"/>
        <end position="240"/>
    </location>
</feature>
<dbReference type="Proteomes" id="UP000053647">
    <property type="component" value="Unassembled WGS sequence"/>
</dbReference>
<organism evidence="2 3">
    <name type="scientific">Paxillus involutus ATCC 200175</name>
    <dbReference type="NCBI Taxonomy" id="664439"/>
    <lineage>
        <taxon>Eukaryota</taxon>
        <taxon>Fungi</taxon>
        <taxon>Dikarya</taxon>
        <taxon>Basidiomycota</taxon>
        <taxon>Agaricomycotina</taxon>
        <taxon>Agaricomycetes</taxon>
        <taxon>Agaricomycetidae</taxon>
        <taxon>Boletales</taxon>
        <taxon>Paxilineae</taxon>
        <taxon>Paxillaceae</taxon>
        <taxon>Paxillus</taxon>
    </lineage>
</organism>